<accession>A0ABD2IUC4</accession>
<feature type="region of interest" description="Disordered" evidence="1">
    <location>
        <begin position="1"/>
        <end position="21"/>
    </location>
</feature>
<sequence length="99" mass="10557">MVRGGVAAKEATKTLWGGRETGADFAKGKVSCGVPPFPFSAVPSQMWGKGRTSRRSEGRGSERLLRGRPTLGADDDADAEQQKGEGMMSRPNPPNESHN</sequence>
<dbReference type="Proteomes" id="UP001620626">
    <property type="component" value="Unassembled WGS sequence"/>
</dbReference>
<gene>
    <name evidence="2" type="ORF">niasHT_036341</name>
</gene>
<organism evidence="2 3">
    <name type="scientific">Heterodera trifolii</name>
    <dbReference type="NCBI Taxonomy" id="157864"/>
    <lineage>
        <taxon>Eukaryota</taxon>
        <taxon>Metazoa</taxon>
        <taxon>Ecdysozoa</taxon>
        <taxon>Nematoda</taxon>
        <taxon>Chromadorea</taxon>
        <taxon>Rhabditida</taxon>
        <taxon>Tylenchina</taxon>
        <taxon>Tylenchomorpha</taxon>
        <taxon>Tylenchoidea</taxon>
        <taxon>Heteroderidae</taxon>
        <taxon>Heteroderinae</taxon>
        <taxon>Heterodera</taxon>
    </lineage>
</organism>
<name>A0ABD2IUC4_9BILA</name>
<reference evidence="2 3" key="1">
    <citation type="submission" date="2024-10" db="EMBL/GenBank/DDBJ databases">
        <authorList>
            <person name="Kim D."/>
        </authorList>
    </citation>
    <scope>NUCLEOTIDE SEQUENCE [LARGE SCALE GENOMIC DNA]</scope>
    <source>
        <strain evidence="2">BH-2024</strain>
    </source>
</reference>
<evidence type="ECO:0000313" key="3">
    <source>
        <dbReference type="Proteomes" id="UP001620626"/>
    </source>
</evidence>
<feature type="compositionally biased region" description="Basic and acidic residues" evidence="1">
    <location>
        <begin position="54"/>
        <end position="65"/>
    </location>
</feature>
<protein>
    <submittedName>
        <fullName evidence="2">Uncharacterized protein</fullName>
    </submittedName>
</protein>
<dbReference type="EMBL" id="JBICBT010001098">
    <property type="protein sequence ID" value="KAL3083569.1"/>
    <property type="molecule type" value="Genomic_DNA"/>
</dbReference>
<dbReference type="AlphaFoldDB" id="A0ABD2IUC4"/>
<evidence type="ECO:0000313" key="2">
    <source>
        <dbReference type="EMBL" id="KAL3083569.1"/>
    </source>
</evidence>
<feature type="region of interest" description="Disordered" evidence="1">
    <location>
        <begin position="38"/>
        <end position="99"/>
    </location>
</feature>
<proteinExistence type="predicted"/>
<keyword evidence="3" id="KW-1185">Reference proteome</keyword>
<comment type="caution">
    <text evidence="2">The sequence shown here is derived from an EMBL/GenBank/DDBJ whole genome shotgun (WGS) entry which is preliminary data.</text>
</comment>
<evidence type="ECO:0000256" key="1">
    <source>
        <dbReference type="SAM" id="MobiDB-lite"/>
    </source>
</evidence>